<feature type="binding site" evidence="13">
    <location>
        <begin position="146"/>
        <end position="149"/>
    </location>
    <ligand>
        <name>GTP</name>
        <dbReference type="ChEBI" id="CHEBI:37565"/>
    </ligand>
</feature>
<dbReference type="SUPFAM" id="SSF52540">
    <property type="entry name" value="P-loop containing nucleoside triphosphate hydrolases"/>
    <property type="match status" value="1"/>
</dbReference>
<evidence type="ECO:0000256" key="4">
    <source>
        <dbReference type="ARBA" id="ARBA00022707"/>
    </source>
</evidence>
<evidence type="ECO:0000256" key="5">
    <source>
        <dbReference type="ARBA" id="ARBA00022741"/>
    </source>
</evidence>
<dbReference type="FunFam" id="3.40.50.300:FF:003500">
    <property type="entry name" value="ADP-ribosylation factor 1"/>
    <property type="match status" value="1"/>
</dbReference>
<reference evidence="16" key="1">
    <citation type="submission" date="2020-05" db="EMBL/GenBank/DDBJ databases">
        <title>Phylogenomic resolution of chytrid fungi.</title>
        <authorList>
            <person name="Stajich J.E."/>
            <person name="Amses K."/>
            <person name="Simmons R."/>
            <person name="Seto K."/>
            <person name="Myers J."/>
            <person name="Bonds A."/>
            <person name="Quandt C.A."/>
            <person name="Barry K."/>
            <person name="Liu P."/>
            <person name="Grigoriev I."/>
            <person name="Longcore J.E."/>
            <person name="James T.Y."/>
        </authorList>
    </citation>
    <scope>NUCLEOTIDE SEQUENCE</scope>
    <source>
        <strain evidence="16">JEL0476</strain>
    </source>
</reference>
<comment type="caution">
    <text evidence="16">The sequence shown here is derived from an EMBL/GenBank/DDBJ whole genome shotgun (WGS) entry which is preliminary data.</text>
</comment>
<organism evidence="16 17">
    <name type="scientific">Clydaea vesicula</name>
    <dbReference type="NCBI Taxonomy" id="447962"/>
    <lineage>
        <taxon>Eukaryota</taxon>
        <taxon>Fungi</taxon>
        <taxon>Fungi incertae sedis</taxon>
        <taxon>Chytridiomycota</taxon>
        <taxon>Chytridiomycota incertae sedis</taxon>
        <taxon>Chytridiomycetes</taxon>
        <taxon>Lobulomycetales</taxon>
        <taxon>Lobulomycetaceae</taxon>
        <taxon>Clydaea</taxon>
    </lineage>
</organism>
<keyword evidence="9 13" id="KW-0342">GTP-binding</keyword>
<evidence type="ECO:0000256" key="9">
    <source>
        <dbReference type="ARBA" id="ARBA00023134"/>
    </source>
</evidence>
<dbReference type="PROSITE" id="PS51417">
    <property type="entry name" value="ARF"/>
    <property type="match status" value="1"/>
</dbReference>
<dbReference type="InterPro" id="IPR027417">
    <property type="entry name" value="P-loop_NTPase"/>
</dbReference>
<dbReference type="GO" id="GO:0005525">
    <property type="term" value="F:GTP binding"/>
    <property type="evidence" value="ECO:0007669"/>
    <property type="project" value="UniProtKB-KW"/>
</dbReference>
<dbReference type="PANTHER" id="PTHR11711">
    <property type="entry name" value="ADP RIBOSYLATION FACTOR-RELATED"/>
    <property type="match status" value="1"/>
</dbReference>
<evidence type="ECO:0000256" key="8">
    <source>
        <dbReference type="ARBA" id="ARBA00023034"/>
    </source>
</evidence>
<keyword evidence="8" id="KW-0333">Golgi apparatus</keyword>
<keyword evidence="3" id="KW-0813">Transport</keyword>
<feature type="binding site" evidence="14">
    <location>
        <position position="31"/>
    </location>
    <ligand>
        <name>Mg(2+)</name>
        <dbReference type="ChEBI" id="CHEBI:18420"/>
    </ligand>
</feature>
<evidence type="ECO:0000256" key="7">
    <source>
        <dbReference type="ARBA" id="ARBA00022927"/>
    </source>
</evidence>
<feature type="binding site" evidence="13">
    <location>
        <position position="72"/>
    </location>
    <ligand>
        <name>GTP</name>
        <dbReference type="ChEBI" id="CHEBI:37565"/>
    </ligand>
</feature>
<dbReference type="InterPro" id="IPR005225">
    <property type="entry name" value="Small_GTP-bd"/>
</dbReference>
<keyword evidence="4" id="KW-0519">Myristate</keyword>
<evidence type="ECO:0000256" key="10">
    <source>
        <dbReference type="ARBA" id="ARBA00023288"/>
    </source>
</evidence>
<keyword evidence="14" id="KW-0479">Metal-binding</keyword>
<dbReference type="GO" id="GO:0046872">
    <property type="term" value="F:metal ion binding"/>
    <property type="evidence" value="ECO:0007669"/>
    <property type="project" value="UniProtKB-KW"/>
</dbReference>
<accession>A0AAD5U387</accession>
<comment type="similarity">
    <text evidence="2 15">Belongs to the small GTPase superfamily. Arf family.</text>
</comment>
<dbReference type="GO" id="GO:0015031">
    <property type="term" value="P:protein transport"/>
    <property type="evidence" value="ECO:0007669"/>
    <property type="project" value="UniProtKB-KW"/>
</dbReference>
<evidence type="ECO:0000256" key="11">
    <source>
        <dbReference type="ARBA" id="ARBA00053326"/>
    </source>
</evidence>
<comment type="subcellular location">
    <subcellularLocation>
        <location evidence="1">Golgi apparatus</location>
    </subcellularLocation>
</comment>
<dbReference type="InterPro" id="IPR024156">
    <property type="entry name" value="Small_GTPase_ARF"/>
</dbReference>
<dbReference type="Proteomes" id="UP001211065">
    <property type="component" value="Unassembled WGS sequence"/>
</dbReference>
<proteinExistence type="inferred from homology"/>
<dbReference type="Pfam" id="PF00025">
    <property type="entry name" value="Arf"/>
    <property type="match status" value="1"/>
</dbReference>
<sequence length="197" mass="22237">MKFFTSLLQQLGLLKKKVNVLMVGLDNSGKTTLINNFSAEKISPIDVVPTVGFTISQFNKKNVHITCFDMSGQGKYRDLWEHYYNDTDAIIFVVDLSDKLRCCVARDELEIMLANNGSNFFKMFKVNSFKKIALKEKRVPILFFGNKSDLPDIMEPAECSQILGLENIKNHNCSCNALTGEGLESGMGWLIHTLENE</sequence>
<dbReference type="GO" id="GO:0016192">
    <property type="term" value="P:vesicle-mediated transport"/>
    <property type="evidence" value="ECO:0007669"/>
    <property type="project" value="UniProtKB-KW"/>
</dbReference>
<comment type="function">
    <text evidence="11">GTP-binding protein involved in protein trafficking; may modulate vesicle budding and uncoating within the Golgi apparatus.</text>
</comment>
<evidence type="ECO:0000256" key="14">
    <source>
        <dbReference type="PIRSR" id="PIRSR606689-2"/>
    </source>
</evidence>
<evidence type="ECO:0000256" key="12">
    <source>
        <dbReference type="ARBA" id="ARBA00070396"/>
    </source>
</evidence>
<evidence type="ECO:0000256" key="2">
    <source>
        <dbReference type="ARBA" id="ARBA00010290"/>
    </source>
</evidence>
<gene>
    <name evidence="16" type="primary">ARL6</name>
    <name evidence="16" type="ORF">HK099_001732</name>
</gene>
<evidence type="ECO:0000256" key="6">
    <source>
        <dbReference type="ARBA" id="ARBA00022892"/>
    </source>
</evidence>
<keyword evidence="10" id="KW-0449">Lipoprotein</keyword>
<keyword evidence="17" id="KW-1185">Reference proteome</keyword>
<dbReference type="PRINTS" id="PR00328">
    <property type="entry name" value="SAR1GTPBP"/>
</dbReference>
<dbReference type="SMART" id="SM00177">
    <property type="entry name" value="ARF"/>
    <property type="match status" value="1"/>
</dbReference>
<evidence type="ECO:0000256" key="3">
    <source>
        <dbReference type="ARBA" id="ARBA00022448"/>
    </source>
</evidence>
<dbReference type="GO" id="GO:0003924">
    <property type="term" value="F:GTPase activity"/>
    <property type="evidence" value="ECO:0007669"/>
    <property type="project" value="InterPro"/>
</dbReference>
<evidence type="ECO:0000256" key="15">
    <source>
        <dbReference type="RuleBase" id="RU003925"/>
    </source>
</evidence>
<dbReference type="Gene3D" id="3.40.50.300">
    <property type="entry name" value="P-loop containing nucleotide triphosphate hydrolases"/>
    <property type="match status" value="1"/>
</dbReference>
<feature type="binding site" evidence="14">
    <location>
        <position position="50"/>
    </location>
    <ligand>
        <name>Mg(2+)</name>
        <dbReference type="ChEBI" id="CHEBI:18420"/>
    </ligand>
</feature>
<evidence type="ECO:0000313" key="16">
    <source>
        <dbReference type="EMBL" id="KAJ3222926.1"/>
    </source>
</evidence>
<feature type="binding site" evidence="13">
    <location>
        <begin position="24"/>
        <end position="31"/>
    </location>
    <ligand>
        <name>GTP</name>
        <dbReference type="ChEBI" id="CHEBI:37565"/>
    </ligand>
</feature>
<dbReference type="SMART" id="SM00178">
    <property type="entry name" value="SAR"/>
    <property type="match status" value="1"/>
</dbReference>
<dbReference type="EMBL" id="JADGJW010000152">
    <property type="protein sequence ID" value="KAJ3222926.1"/>
    <property type="molecule type" value="Genomic_DNA"/>
</dbReference>
<evidence type="ECO:0000256" key="1">
    <source>
        <dbReference type="ARBA" id="ARBA00004555"/>
    </source>
</evidence>
<dbReference type="NCBIfam" id="TIGR00231">
    <property type="entry name" value="small_GTP"/>
    <property type="match status" value="1"/>
</dbReference>
<dbReference type="InterPro" id="IPR006689">
    <property type="entry name" value="Small_GTPase_ARF/SAR"/>
</dbReference>
<keyword evidence="6" id="KW-0931">ER-Golgi transport</keyword>
<protein>
    <recommendedName>
        <fullName evidence="12">ADP-ribosylation factor</fullName>
    </recommendedName>
</protein>
<keyword evidence="7" id="KW-0653">Protein transport</keyword>
<name>A0AAD5U387_9FUNG</name>
<keyword evidence="5 13" id="KW-0547">Nucleotide-binding</keyword>
<evidence type="ECO:0000256" key="13">
    <source>
        <dbReference type="PIRSR" id="PIRSR606689-1"/>
    </source>
</evidence>
<dbReference type="AlphaFoldDB" id="A0AAD5U387"/>
<evidence type="ECO:0000313" key="17">
    <source>
        <dbReference type="Proteomes" id="UP001211065"/>
    </source>
</evidence>
<keyword evidence="14" id="KW-0460">Magnesium</keyword>
<dbReference type="GO" id="GO:0005794">
    <property type="term" value="C:Golgi apparatus"/>
    <property type="evidence" value="ECO:0007669"/>
    <property type="project" value="UniProtKB-SubCell"/>
</dbReference>